<reference evidence="1 2" key="1">
    <citation type="submission" date="2021-11" db="EMBL/GenBank/DDBJ databases">
        <authorList>
            <person name="Islam A."/>
            <person name="Islam S."/>
            <person name="Flora M.S."/>
            <person name="Rahman M."/>
            <person name="Ziaur R.M."/>
            <person name="Epstein J.H."/>
            <person name="Hassan M."/>
            <person name="Klassen M."/>
            <person name="Woodard K."/>
            <person name="Webb A."/>
            <person name="Webby R.J."/>
            <person name="El Zowalaty M.E."/>
        </authorList>
    </citation>
    <scope>NUCLEOTIDE SEQUENCE [LARGE SCALE GENOMIC DNA]</scope>
    <source>
        <strain evidence="1">Pf1</strain>
    </source>
</reference>
<evidence type="ECO:0000313" key="1">
    <source>
        <dbReference type="EMBL" id="CAH0487644.1"/>
    </source>
</evidence>
<gene>
    <name evidence="1" type="ORF">PFR001_LOCUS3180</name>
</gene>
<organism evidence="1 2">
    <name type="scientific">Peronospora farinosa</name>
    <dbReference type="NCBI Taxonomy" id="134698"/>
    <lineage>
        <taxon>Eukaryota</taxon>
        <taxon>Sar</taxon>
        <taxon>Stramenopiles</taxon>
        <taxon>Oomycota</taxon>
        <taxon>Peronosporomycetes</taxon>
        <taxon>Peronosporales</taxon>
        <taxon>Peronosporaceae</taxon>
        <taxon>Peronospora</taxon>
    </lineage>
</organism>
<dbReference type="Proteomes" id="UP001157938">
    <property type="component" value="Unassembled WGS sequence"/>
</dbReference>
<dbReference type="EMBL" id="CAKLBC010000673">
    <property type="protein sequence ID" value="CAH0487644.1"/>
    <property type="molecule type" value="Genomic_DNA"/>
</dbReference>
<accession>A0ABN8C2T7</accession>
<keyword evidence="2" id="KW-1185">Reference proteome</keyword>
<proteinExistence type="predicted"/>
<protein>
    <submittedName>
        <fullName evidence="1">Uncharacterized protein</fullName>
    </submittedName>
</protein>
<evidence type="ECO:0000313" key="2">
    <source>
        <dbReference type="Proteomes" id="UP001157938"/>
    </source>
</evidence>
<name>A0ABN8C2T7_9STRA</name>
<sequence>MTFSGMEEMVDVNNLVKTYKTLKLHKNIPSRNERYDAWIKYSEKTSSDTLKAELESSGRDGEEIFLKVLKAFIIAGVHGDIQTKLETALLESWKKRKLGSLGVFRMLKLDKPIDPMLYITLLPMWVKYSKNNIRDMSKAVSSFRGNIRLRLLEDLSNIDGAEDVGSYYRMIC</sequence>
<comment type="caution">
    <text evidence="1">The sequence shown here is derived from an EMBL/GenBank/DDBJ whole genome shotgun (WGS) entry which is preliminary data.</text>
</comment>